<sequence>MKTRPDRLTADVGTKKAWPLLHQGTTRSLSYPHINSVRTDNMAIMASSGGGRHRKPSKSWQCLLGDVLADWNLTARTAVLLVVVFAGLSAVMVSAFGAAGIAILTGLFLLLHRTATGGGVPVREN</sequence>
<dbReference type="EMBL" id="BMRE01000004">
    <property type="protein sequence ID" value="GGU26732.1"/>
    <property type="molecule type" value="Genomic_DNA"/>
</dbReference>
<evidence type="ECO:0000313" key="2">
    <source>
        <dbReference type="EMBL" id="GGU26732.1"/>
    </source>
</evidence>
<reference evidence="3" key="1">
    <citation type="journal article" date="2019" name="Int. J. Syst. Evol. Microbiol.">
        <title>The Global Catalogue of Microorganisms (GCM) 10K type strain sequencing project: providing services to taxonomists for standard genome sequencing and annotation.</title>
        <authorList>
            <consortium name="The Broad Institute Genomics Platform"/>
            <consortium name="The Broad Institute Genome Sequencing Center for Infectious Disease"/>
            <person name="Wu L."/>
            <person name="Ma J."/>
        </authorList>
    </citation>
    <scope>NUCLEOTIDE SEQUENCE [LARGE SCALE GENOMIC DNA]</scope>
    <source>
        <strain evidence="3">JCM 3296</strain>
    </source>
</reference>
<organism evidence="2 3">
    <name type="scientific">Lentzea flava</name>
    <dbReference type="NCBI Taxonomy" id="103732"/>
    <lineage>
        <taxon>Bacteria</taxon>
        <taxon>Bacillati</taxon>
        <taxon>Actinomycetota</taxon>
        <taxon>Actinomycetes</taxon>
        <taxon>Pseudonocardiales</taxon>
        <taxon>Pseudonocardiaceae</taxon>
        <taxon>Lentzea</taxon>
    </lineage>
</organism>
<comment type="caution">
    <text evidence="2">The sequence shown here is derived from an EMBL/GenBank/DDBJ whole genome shotgun (WGS) entry which is preliminary data.</text>
</comment>
<accession>A0ABQ2UEJ9</accession>
<feature type="transmembrane region" description="Helical" evidence="1">
    <location>
        <begin position="78"/>
        <end position="111"/>
    </location>
</feature>
<keyword evidence="1" id="KW-0812">Transmembrane</keyword>
<keyword evidence="1" id="KW-0472">Membrane</keyword>
<gene>
    <name evidence="2" type="ORF">GCM10010178_18930</name>
</gene>
<evidence type="ECO:0000256" key="1">
    <source>
        <dbReference type="SAM" id="Phobius"/>
    </source>
</evidence>
<dbReference type="Proteomes" id="UP000649573">
    <property type="component" value="Unassembled WGS sequence"/>
</dbReference>
<protein>
    <submittedName>
        <fullName evidence="2">Uncharacterized protein</fullName>
    </submittedName>
</protein>
<name>A0ABQ2UEJ9_9PSEU</name>
<evidence type="ECO:0000313" key="3">
    <source>
        <dbReference type="Proteomes" id="UP000649573"/>
    </source>
</evidence>
<proteinExistence type="predicted"/>
<keyword evidence="1" id="KW-1133">Transmembrane helix</keyword>
<keyword evidence="3" id="KW-1185">Reference proteome</keyword>